<dbReference type="InterPro" id="IPR000868">
    <property type="entry name" value="Isochorismatase-like_dom"/>
</dbReference>
<name>A0ABS0AL00_9GAMM</name>
<dbReference type="InterPro" id="IPR050272">
    <property type="entry name" value="Isochorismatase-like_hydrls"/>
</dbReference>
<feature type="domain" description="Isochorismatase-like" evidence="2">
    <location>
        <begin position="23"/>
        <end position="200"/>
    </location>
</feature>
<keyword evidence="4" id="KW-1185">Reference proteome</keyword>
<dbReference type="EMBL" id="ARXX01000001">
    <property type="protein sequence ID" value="MBF5054806.1"/>
    <property type="molecule type" value="Genomic_DNA"/>
</dbReference>
<proteinExistence type="predicted"/>
<dbReference type="Proteomes" id="UP000662703">
    <property type="component" value="Unassembled WGS sequence"/>
</dbReference>
<protein>
    <submittedName>
        <fullName evidence="3">Isochorismatase</fullName>
    </submittedName>
</protein>
<dbReference type="Pfam" id="PF00857">
    <property type="entry name" value="Isochorismatase"/>
    <property type="match status" value="1"/>
</dbReference>
<organism evidence="3 4">
    <name type="scientific">Alloalcanivorax profundimaris</name>
    <dbReference type="NCBI Taxonomy" id="2735259"/>
    <lineage>
        <taxon>Bacteria</taxon>
        <taxon>Pseudomonadati</taxon>
        <taxon>Pseudomonadota</taxon>
        <taxon>Gammaproteobacteria</taxon>
        <taxon>Oceanospirillales</taxon>
        <taxon>Alcanivoracaceae</taxon>
        <taxon>Alloalcanivorax</taxon>
    </lineage>
</organism>
<reference evidence="3 4" key="1">
    <citation type="submission" date="2012-09" db="EMBL/GenBank/DDBJ databases">
        <title>Genome Sequence of alkane-degrading Bacterium Alcanivorax sp. 521-1.</title>
        <authorList>
            <person name="Lai Q."/>
            <person name="Shao Z."/>
        </authorList>
    </citation>
    <scope>NUCLEOTIDE SEQUENCE [LARGE SCALE GENOMIC DNA]</scope>
    <source>
        <strain evidence="3 4">521-1</strain>
    </source>
</reference>
<evidence type="ECO:0000313" key="4">
    <source>
        <dbReference type="Proteomes" id="UP000662703"/>
    </source>
</evidence>
<evidence type="ECO:0000259" key="2">
    <source>
        <dbReference type="Pfam" id="PF00857"/>
    </source>
</evidence>
<dbReference type="RefSeq" id="WP_323745767.1">
    <property type="nucleotide sequence ID" value="NZ_ARXX01000001.1"/>
</dbReference>
<accession>A0ABS0AL00</accession>
<sequence length="215" mass="23051">MISPGDNYAGVWDTRIGFGERAALLSVDFMKAYTTEGADLYAPGVVAALPHAARALAAAREAGIPVIHTNIRYQPGRFLDGGIWVKKAPVMKAMVEGNPLAAFCEEVTPDDQELVITKQYASAFFGTTLAATLTALGIDTLVLIGCSTSGCIRATAVDGLQHGFRVMVIRQAVGDRHPEPHEANLFDINGKYGDVINAADFLAHLQEKGFNHDHD</sequence>
<evidence type="ECO:0000313" key="3">
    <source>
        <dbReference type="EMBL" id="MBF5054806.1"/>
    </source>
</evidence>
<dbReference type="Gene3D" id="3.40.50.850">
    <property type="entry name" value="Isochorismatase-like"/>
    <property type="match status" value="1"/>
</dbReference>
<comment type="caution">
    <text evidence="3">The sequence shown here is derived from an EMBL/GenBank/DDBJ whole genome shotgun (WGS) entry which is preliminary data.</text>
</comment>
<dbReference type="PANTHER" id="PTHR43540:SF1">
    <property type="entry name" value="ISOCHORISMATASE HYDROLASE"/>
    <property type="match status" value="1"/>
</dbReference>
<dbReference type="PANTHER" id="PTHR43540">
    <property type="entry name" value="PEROXYUREIDOACRYLATE/UREIDOACRYLATE AMIDOHYDROLASE-RELATED"/>
    <property type="match status" value="1"/>
</dbReference>
<gene>
    <name evidence="3" type="ORF">Y5W_00100</name>
</gene>
<keyword evidence="1" id="KW-0378">Hydrolase</keyword>
<dbReference type="SUPFAM" id="SSF52499">
    <property type="entry name" value="Isochorismatase-like hydrolases"/>
    <property type="match status" value="1"/>
</dbReference>
<dbReference type="InterPro" id="IPR036380">
    <property type="entry name" value="Isochorismatase-like_sf"/>
</dbReference>
<evidence type="ECO:0000256" key="1">
    <source>
        <dbReference type="ARBA" id="ARBA00022801"/>
    </source>
</evidence>